<dbReference type="PROSITE" id="PS51384">
    <property type="entry name" value="FAD_FR"/>
    <property type="match status" value="1"/>
</dbReference>
<evidence type="ECO:0000256" key="9">
    <source>
        <dbReference type="ARBA" id="ARBA00023136"/>
    </source>
</evidence>
<dbReference type="EMBL" id="JAXLQG010000010">
    <property type="protein sequence ID" value="KAK5535188.1"/>
    <property type="molecule type" value="Genomic_DNA"/>
</dbReference>
<feature type="transmembrane region" description="Helical" evidence="10">
    <location>
        <begin position="180"/>
        <end position="201"/>
    </location>
</feature>
<comment type="similarity">
    <text evidence="2">Belongs to the ferric reductase (FRE) family.</text>
</comment>
<feature type="domain" description="FAD-binding FR-type" evidence="12">
    <location>
        <begin position="328"/>
        <end position="465"/>
    </location>
</feature>
<dbReference type="GO" id="GO:0015677">
    <property type="term" value="P:copper ion import"/>
    <property type="evidence" value="ECO:0007669"/>
    <property type="project" value="TreeGrafter"/>
</dbReference>
<dbReference type="InterPro" id="IPR039261">
    <property type="entry name" value="FNR_nucleotide-bd"/>
</dbReference>
<keyword evidence="6 10" id="KW-1133">Transmembrane helix</keyword>
<evidence type="ECO:0000256" key="5">
    <source>
        <dbReference type="ARBA" id="ARBA00022982"/>
    </source>
</evidence>
<feature type="transmembrane region" description="Helical" evidence="10">
    <location>
        <begin position="279"/>
        <end position="296"/>
    </location>
</feature>
<evidence type="ECO:0000256" key="2">
    <source>
        <dbReference type="ARBA" id="ARBA00006278"/>
    </source>
</evidence>
<evidence type="ECO:0000259" key="12">
    <source>
        <dbReference type="PROSITE" id="PS51384"/>
    </source>
</evidence>
<keyword evidence="14" id="KW-1185">Reference proteome</keyword>
<accession>A0AAV9Q4N4</accession>
<dbReference type="AlphaFoldDB" id="A0AAV9Q4N4"/>
<dbReference type="GO" id="GO:0005886">
    <property type="term" value="C:plasma membrane"/>
    <property type="evidence" value="ECO:0007669"/>
    <property type="project" value="TreeGrafter"/>
</dbReference>
<proteinExistence type="inferred from homology"/>
<dbReference type="Proteomes" id="UP001345827">
    <property type="component" value="Unassembled WGS sequence"/>
</dbReference>
<dbReference type="Gene3D" id="3.40.50.80">
    <property type="entry name" value="Nucleotide-binding domain of ferredoxin-NADP reductase (FNR) module"/>
    <property type="match status" value="1"/>
</dbReference>
<evidence type="ECO:0000313" key="14">
    <source>
        <dbReference type="Proteomes" id="UP001345827"/>
    </source>
</evidence>
<dbReference type="InterPro" id="IPR013130">
    <property type="entry name" value="Fe3_Rdtase_TM_dom"/>
</dbReference>
<keyword evidence="5" id="KW-0249">Electron transport</keyword>
<evidence type="ECO:0000256" key="10">
    <source>
        <dbReference type="SAM" id="Phobius"/>
    </source>
</evidence>
<dbReference type="PANTHER" id="PTHR32361:SF24">
    <property type="entry name" value="REDUCTASE, PUTATIVE (AFU_ORTHOLOGUE AFUA_3G10820)-RELATED"/>
    <property type="match status" value="1"/>
</dbReference>
<dbReference type="InterPro" id="IPR013121">
    <property type="entry name" value="Fe_red_NAD-bd_6"/>
</dbReference>
<reference evidence="13 14" key="1">
    <citation type="submission" date="2023-06" db="EMBL/GenBank/DDBJ databases">
        <title>Black Yeasts Isolated from many extreme environments.</title>
        <authorList>
            <person name="Coleine C."/>
            <person name="Stajich J.E."/>
            <person name="Selbmann L."/>
        </authorList>
    </citation>
    <scope>NUCLEOTIDE SEQUENCE [LARGE SCALE GENOMIC DNA]</scope>
    <source>
        <strain evidence="13 14">CCFEE 5887</strain>
    </source>
</reference>
<feature type="signal peptide" evidence="11">
    <location>
        <begin position="1"/>
        <end position="18"/>
    </location>
</feature>
<dbReference type="GO" id="GO:0006826">
    <property type="term" value="P:iron ion transport"/>
    <property type="evidence" value="ECO:0007669"/>
    <property type="project" value="TreeGrafter"/>
</dbReference>
<organism evidence="13 14">
    <name type="scientific">Vermiconidia calcicola</name>
    <dbReference type="NCBI Taxonomy" id="1690605"/>
    <lineage>
        <taxon>Eukaryota</taxon>
        <taxon>Fungi</taxon>
        <taxon>Dikarya</taxon>
        <taxon>Ascomycota</taxon>
        <taxon>Pezizomycotina</taxon>
        <taxon>Dothideomycetes</taxon>
        <taxon>Dothideomycetidae</taxon>
        <taxon>Mycosphaerellales</taxon>
        <taxon>Extremaceae</taxon>
        <taxon>Vermiconidia</taxon>
    </lineage>
</organism>
<evidence type="ECO:0000256" key="6">
    <source>
        <dbReference type="ARBA" id="ARBA00022989"/>
    </source>
</evidence>
<dbReference type="Pfam" id="PF01794">
    <property type="entry name" value="Ferric_reduct"/>
    <property type="match status" value="1"/>
</dbReference>
<keyword evidence="3" id="KW-0813">Transport</keyword>
<evidence type="ECO:0000256" key="1">
    <source>
        <dbReference type="ARBA" id="ARBA00004141"/>
    </source>
</evidence>
<feature type="chain" id="PRO_5043810243" description="FAD-binding FR-type domain-containing protein" evidence="11">
    <location>
        <begin position="19"/>
        <end position="619"/>
    </location>
</feature>
<keyword evidence="7" id="KW-0560">Oxidoreductase</keyword>
<feature type="transmembrane region" description="Helical" evidence="10">
    <location>
        <begin position="302"/>
        <end position="321"/>
    </location>
</feature>
<feature type="transmembrane region" description="Helical" evidence="10">
    <location>
        <begin position="244"/>
        <end position="267"/>
    </location>
</feature>
<comment type="caution">
    <text evidence="13">The sequence shown here is derived from an EMBL/GenBank/DDBJ whole genome shotgun (WGS) entry which is preliminary data.</text>
</comment>
<sequence length="619" mass="69519">MALLTLLTIAMASSTVSAQVPSSSSSGNATHGSPQYQNSATQIYLDHLNKTLAWNYLWALLGVIALVFVYTTLLRLNAHVRHLASMSNQGALRCFSKCSPTVSLIKSNILYAPLLHYRRSRELKFSQHVTFGRVPTRFQTIFISLLIITHVFASTWNIPWSDPELEVLPILRNRTGTLSVVNLIPIVILSTIKNPLIWLLDISYDTYNMMHRWLGRLSILQAIAHMICYLVATVRQKGWAGVKASMHAPFIYSGLIAGIALTVILLQSPKVFRALSYEFFHQLHIVLVMLMTIFLWKHLDGLPQRGLLLGFVIFWAAFRTWRFATLLFRSFGTTVSKVKVEHLPGGAVKLNISSPRPWKYRPGQSLYLTIPSIGLWTAHPFSVAWSGVEQPLSRNDSIKTVKEKAPVVSSRVVEMIETQGEQTMSLIVKKHRGLTRKLWERAEKASSPLTLNAYIEGPYGTERSLSSYGTVMLFASGVGITHQLPYVKALVEGFSQGTVAVKRMTLVWVIPTTECLDWVRPWMHEILGMEGRREVLRVLLYVTRAGLSQSIRSPSEMVRMSRGRPDVQSLMWNEMEQKIGCLGVSVCAGGGLADEVRRVSRLMLDRGANLDLIEEGFGW</sequence>
<evidence type="ECO:0000256" key="7">
    <source>
        <dbReference type="ARBA" id="ARBA00023002"/>
    </source>
</evidence>
<dbReference type="Pfam" id="PF08022">
    <property type="entry name" value="FAD_binding_8"/>
    <property type="match status" value="1"/>
</dbReference>
<feature type="transmembrane region" description="Helical" evidence="10">
    <location>
        <begin position="141"/>
        <end position="160"/>
    </location>
</feature>
<comment type="subcellular location">
    <subcellularLocation>
        <location evidence="1">Membrane</location>
        <topology evidence="1">Multi-pass membrane protein</topology>
    </subcellularLocation>
</comment>
<name>A0AAV9Q4N4_9PEZI</name>
<dbReference type="CDD" id="cd06186">
    <property type="entry name" value="NOX_Duox_like_FAD_NADP"/>
    <property type="match status" value="1"/>
</dbReference>
<evidence type="ECO:0000313" key="13">
    <source>
        <dbReference type="EMBL" id="KAK5535188.1"/>
    </source>
</evidence>
<dbReference type="SFLD" id="SFLDS00052">
    <property type="entry name" value="Ferric_Reductase_Domain"/>
    <property type="match status" value="1"/>
</dbReference>
<evidence type="ECO:0000256" key="8">
    <source>
        <dbReference type="ARBA" id="ARBA00023065"/>
    </source>
</evidence>
<evidence type="ECO:0000256" key="4">
    <source>
        <dbReference type="ARBA" id="ARBA00022692"/>
    </source>
</evidence>
<dbReference type="Pfam" id="PF08030">
    <property type="entry name" value="NAD_binding_6"/>
    <property type="match status" value="1"/>
</dbReference>
<gene>
    <name evidence="13" type="ORF">LTR25_006196</name>
</gene>
<keyword evidence="9 10" id="KW-0472">Membrane</keyword>
<keyword evidence="4 10" id="KW-0812">Transmembrane</keyword>
<feature type="transmembrane region" description="Helical" evidence="10">
    <location>
        <begin position="213"/>
        <end position="232"/>
    </location>
</feature>
<dbReference type="InterPro" id="IPR013112">
    <property type="entry name" value="FAD-bd_8"/>
</dbReference>
<dbReference type="InterPro" id="IPR051410">
    <property type="entry name" value="Ferric/Cupric_Reductase"/>
</dbReference>
<evidence type="ECO:0000256" key="3">
    <source>
        <dbReference type="ARBA" id="ARBA00022448"/>
    </source>
</evidence>
<dbReference type="GO" id="GO:0000293">
    <property type="term" value="F:ferric-chelate reductase activity"/>
    <property type="evidence" value="ECO:0007669"/>
    <property type="project" value="UniProtKB-ARBA"/>
</dbReference>
<protein>
    <recommendedName>
        <fullName evidence="12">FAD-binding FR-type domain-containing protein</fullName>
    </recommendedName>
</protein>
<dbReference type="PANTHER" id="PTHR32361">
    <property type="entry name" value="FERRIC/CUPRIC REDUCTASE TRANSMEMBRANE COMPONENT"/>
    <property type="match status" value="1"/>
</dbReference>
<keyword evidence="11" id="KW-0732">Signal</keyword>
<feature type="transmembrane region" description="Helical" evidence="10">
    <location>
        <begin position="56"/>
        <end position="76"/>
    </location>
</feature>
<dbReference type="InterPro" id="IPR017927">
    <property type="entry name" value="FAD-bd_FR_type"/>
</dbReference>
<keyword evidence="8" id="KW-0406">Ion transport</keyword>
<dbReference type="SFLD" id="SFLDG01168">
    <property type="entry name" value="Ferric_reductase_subgroup_(FRE"/>
    <property type="match status" value="1"/>
</dbReference>
<dbReference type="GO" id="GO:0006879">
    <property type="term" value="P:intracellular iron ion homeostasis"/>
    <property type="evidence" value="ECO:0007669"/>
    <property type="project" value="TreeGrafter"/>
</dbReference>
<evidence type="ECO:0000256" key="11">
    <source>
        <dbReference type="SAM" id="SignalP"/>
    </source>
</evidence>